<accession>A0A895YK09</accession>
<evidence type="ECO:0000256" key="1">
    <source>
        <dbReference type="SAM" id="Phobius"/>
    </source>
</evidence>
<reference evidence="2" key="1">
    <citation type="submission" date="2021-02" db="EMBL/GenBank/DDBJ databases">
        <title>Natrosporangium hydrolyticum gen. nov., sp. nov, a haloalkaliphilic actinobacterium from a soda solonchak soil.</title>
        <authorList>
            <person name="Sorokin D.Y."/>
            <person name="Khijniak T.V."/>
            <person name="Zakharycheva A.P."/>
            <person name="Boueva O.V."/>
            <person name="Ariskina E.V."/>
            <person name="Hahnke R.L."/>
            <person name="Bunk B."/>
            <person name="Sproer C."/>
            <person name="Schumann P."/>
            <person name="Evtushenko L.I."/>
            <person name="Kublanov I.V."/>
        </authorList>
    </citation>
    <scope>NUCLEOTIDE SEQUENCE</scope>
    <source>
        <strain evidence="2">DSM 106523</strain>
    </source>
</reference>
<proteinExistence type="predicted"/>
<keyword evidence="1" id="KW-1133">Transmembrane helix</keyword>
<keyword evidence="3" id="KW-1185">Reference proteome</keyword>
<dbReference type="EMBL" id="CP070499">
    <property type="protein sequence ID" value="QSB16345.1"/>
    <property type="molecule type" value="Genomic_DNA"/>
</dbReference>
<dbReference type="AlphaFoldDB" id="A0A895YK09"/>
<dbReference type="RefSeq" id="WP_239678554.1">
    <property type="nucleotide sequence ID" value="NZ_CP070499.1"/>
</dbReference>
<organism evidence="2 3">
    <name type="scientific">Natronosporangium hydrolyticum</name>
    <dbReference type="NCBI Taxonomy" id="2811111"/>
    <lineage>
        <taxon>Bacteria</taxon>
        <taxon>Bacillati</taxon>
        <taxon>Actinomycetota</taxon>
        <taxon>Actinomycetes</taxon>
        <taxon>Micromonosporales</taxon>
        <taxon>Micromonosporaceae</taxon>
        <taxon>Natronosporangium</taxon>
    </lineage>
</organism>
<evidence type="ECO:0000313" key="3">
    <source>
        <dbReference type="Proteomes" id="UP000662857"/>
    </source>
</evidence>
<dbReference type="Proteomes" id="UP000662857">
    <property type="component" value="Chromosome"/>
</dbReference>
<keyword evidence="1" id="KW-0812">Transmembrane</keyword>
<protein>
    <recommendedName>
        <fullName evidence="4">Cell division protein FtsL</fullName>
    </recommendedName>
</protein>
<feature type="transmembrane region" description="Helical" evidence="1">
    <location>
        <begin position="24"/>
        <end position="42"/>
    </location>
</feature>
<dbReference type="KEGG" id="nhy:JQS43_08685"/>
<evidence type="ECO:0000313" key="2">
    <source>
        <dbReference type="EMBL" id="QSB16345.1"/>
    </source>
</evidence>
<keyword evidence="1" id="KW-0472">Membrane</keyword>
<evidence type="ECO:0008006" key="4">
    <source>
        <dbReference type="Google" id="ProtNLM"/>
    </source>
</evidence>
<gene>
    <name evidence="2" type="ORF">JQS43_08685</name>
</gene>
<sequence length="121" mass="13067">MTDTVSVRAEVAPPPVVAVPRTPFVVLVLLAVAGGVLGILLLNTKINENAFVLYELRQEQATLDQREQQLDREIAQSSSTAQLEAAARQIGLVDLRDDVVHLRLPAAPAHDEPAQQLEAQG</sequence>
<name>A0A895YK09_9ACTN</name>